<name>A0ABX7U2R9_STRCY</name>
<sequence length="96" mass="9962">MVPASGRPGAGGDVPVADVAQFVADAAARFAPVPYTPGNPLVTVRPAGHHGPMPSRFSTDRGTPVPGTGSRRPVRAGRMLPETPSPRFLTRARRPG</sequence>
<organism evidence="2 3">
    <name type="scientific">Streptomyces cyanogenus</name>
    <dbReference type="NCBI Taxonomy" id="80860"/>
    <lineage>
        <taxon>Bacteria</taxon>
        <taxon>Bacillati</taxon>
        <taxon>Actinomycetota</taxon>
        <taxon>Actinomycetes</taxon>
        <taxon>Kitasatosporales</taxon>
        <taxon>Streptomycetaceae</taxon>
        <taxon>Streptomyces</taxon>
    </lineage>
</organism>
<accession>A0ABX7U2R9</accession>
<evidence type="ECO:0000313" key="3">
    <source>
        <dbReference type="Proteomes" id="UP000663908"/>
    </source>
</evidence>
<protein>
    <submittedName>
        <fullName evidence="2">Uncharacterized protein</fullName>
    </submittedName>
</protein>
<feature type="region of interest" description="Disordered" evidence="1">
    <location>
        <begin position="33"/>
        <end position="96"/>
    </location>
</feature>
<proteinExistence type="predicted"/>
<dbReference type="Proteomes" id="UP000663908">
    <property type="component" value="Chromosome"/>
</dbReference>
<gene>
    <name evidence="2" type="ORF">S1361_30430</name>
</gene>
<keyword evidence="3" id="KW-1185">Reference proteome</keyword>
<reference evidence="2 3" key="1">
    <citation type="submission" date="2021-03" db="EMBL/GenBank/DDBJ databases">
        <title>Complete genome sequence of Streptomyces cyanogenus S136, producer of anticancer angucycline landomycin A.</title>
        <authorList>
            <person name="Hrab P."/>
            <person name="Ruckert C."/>
            <person name="Busche T."/>
            <person name="Ostash I."/>
            <person name="Kalinowski J."/>
            <person name="Fedorenko V."/>
            <person name="Yushchuk O."/>
            <person name="Ostash B."/>
        </authorList>
    </citation>
    <scope>NUCLEOTIDE SEQUENCE [LARGE SCALE GENOMIC DNA]</scope>
    <source>
        <strain evidence="2 3">S136</strain>
    </source>
</reference>
<evidence type="ECO:0000256" key="1">
    <source>
        <dbReference type="SAM" id="MobiDB-lite"/>
    </source>
</evidence>
<dbReference type="EMBL" id="CP071839">
    <property type="protein sequence ID" value="QTE01686.1"/>
    <property type="molecule type" value="Genomic_DNA"/>
</dbReference>
<evidence type="ECO:0000313" key="2">
    <source>
        <dbReference type="EMBL" id="QTE01686.1"/>
    </source>
</evidence>